<evidence type="ECO:0000313" key="3">
    <source>
        <dbReference type="EMBL" id="MDT0617101.1"/>
    </source>
</evidence>
<comment type="caution">
    <text evidence="3">The sequence shown here is derived from an EMBL/GenBank/DDBJ whole genome shotgun (WGS) entry which is preliminary data.</text>
</comment>
<reference evidence="3 4" key="1">
    <citation type="submission" date="2023-09" db="EMBL/GenBank/DDBJ databases">
        <authorList>
            <person name="Rey-Velasco X."/>
        </authorList>
    </citation>
    <scope>NUCLEOTIDE SEQUENCE [LARGE SCALE GENOMIC DNA]</scope>
    <source>
        <strain evidence="3 4">P385</strain>
    </source>
</reference>
<dbReference type="Gene3D" id="3.10.310.10">
    <property type="entry name" value="Diaminopimelate Epimerase, Chain A, domain 1"/>
    <property type="match status" value="2"/>
</dbReference>
<dbReference type="PANTHER" id="PTHR13774">
    <property type="entry name" value="PHENAZINE BIOSYNTHESIS PROTEIN"/>
    <property type="match status" value="1"/>
</dbReference>
<dbReference type="Pfam" id="PF02567">
    <property type="entry name" value="PhzC-PhzF"/>
    <property type="match status" value="1"/>
</dbReference>
<dbReference type="SUPFAM" id="SSF54506">
    <property type="entry name" value="Diaminopimelate epimerase-like"/>
    <property type="match status" value="1"/>
</dbReference>
<accession>A0ABU3B7Y0</accession>
<proteinExistence type="inferred from homology"/>
<evidence type="ECO:0000256" key="2">
    <source>
        <dbReference type="ARBA" id="ARBA00023235"/>
    </source>
</evidence>
<gene>
    <name evidence="3" type="ORF">RM531_01300</name>
</gene>
<evidence type="ECO:0000256" key="1">
    <source>
        <dbReference type="ARBA" id="ARBA00008270"/>
    </source>
</evidence>
<keyword evidence="2" id="KW-0413">Isomerase</keyword>
<dbReference type="PANTHER" id="PTHR13774:SF17">
    <property type="entry name" value="PHENAZINE BIOSYNTHESIS-LIKE DOMAIN-CONTAINING PROTEIN"/>
    <property type="match status" value="1"/>
</dbReference>
<keyword evidence="4" id="KW-1185">Reference proteome</keyword>
<dbReference type="InterPro" id="IPR003719">
    <property type="entry name" value="Phenazine_PhzF-like"/>
</dbReference>
<dbReference type="Proteomes" id="UP001259982">
    <property type="component" value="Unassembled WGS sequence"/>
</dbReference>
<dbReference type="EMBL" id="JAVRHY010000001">
    <property type="protein sequence ID" value="MDT0617101.1"/>
    <property type="molecule type" value="Genomic_DNA"/>
</dbReference>
<dbReference type="PIRSF" id="PIRSF016184">
    <property type="entry name" value="PhzC_PhzF"/>
    <property type="match status" value="1"/>
</dbReference>
<name>A0ABU3B7Y0_9GAMM</name>
<sequence>MTVTTQLPLYQVDAFTDRPFAGNPAAVVLLEKWPGDALLQAIAAENNLAETAYLVPAGPRWELRWFTPTTEVVLCGHATLASAFVLWHCRGESADSLEFETRHSGRLRVTRQADWLQLDLPAHDIAPAEAPPELLAAMGEAPAEVRAGPNWLLRYPDAATIRALEPDLRAISRLPDRGVIVTAPGEEPGVDFVSRYFVPNFGIDEDPVTGSAHCMLAPFWAQRLGQSRLAARQLSPRGGNLRCEVAGDRVWVAGQAVLYMTGAITVPADRS</sequence>
<organism evidence="3 4">
    <name type="scientific">Spectribacter acetivorans</name>
    <dbReference type="NCBI Taxonomy" id="3075603"/>
    <lineage>
        <taxon>Bacteria</taxon>
        <taxon>Pseudomonadati</taxon>
        <taxon>Pseudomonadota</taxon>
        <taxon>Gammaproteobacteria</taxon>
        <taxon>Salinisphaerales</taxon>
        <taxon>Salinisphaeraceae</taxon>
        <taxon>Spectribacter</taxon>
    </lineage>
</organism>
<dbReference type="NCBIfam" id="TIGR00654">
    <property type="entry name" value="PhzF_family"/>
    <property type="match status" value="1"/>
</dbReference>
<dbReference type="RefSeq" id="WP_311656698.1">
    <property type="nucleotide sequence ID" value="NZ_JAVRHY010000001.1"/>
</dbReference>
<protein>
    <submittedName>
        <fullName evidence="3">PhzF family phenazine biosynthesis protein</fullName>
    </submittedName>
</protein>
<comment type="similarity">
    <text evidence="1">Belongs to the PhzF family.</text>
</comment>
<evidence type="ECO:0000313" key="4">
    <source>
        <dbReference type="Proteomes" id="UP001259982"/>
    </source>
</evidence>